<dbReference type="PROSITE" id="PS51257">
    <property type="entry name" value="PROKAR_LIPOPROTEIN"/>
    <property type="match status" value="1"/>
</dbReference>
<dbReference type="EMBL" id="CP154858">
    <property type="protein sequence ID" value="XDT71429.1"/>
    <property type="molecule type" value="Genomic_DNA"/>
</dbReference>
<name>A0AB39UTK4_9GAMM</name>
<protein>
    <submittedName>
        <fullName evidence="2">Uncharacterized protein</fullName>
    </submittedName>
</protein>
<dbReference type="AlphaFoldDB" id="A0AB39UTK4"/>
<keyword evidence="1" id="KW-1133">Transmembrane helix</keyword>
<keyword evidence="1" id="KW-0812">Transmembrane</keyword>
<evidence type="ECO:0000256" key="1">
    <source>
        <dbReference type="SAM" id="Phobius"/>
    </source>
</evidence>
<feature type="transmembrane region" description="Helical" evidence="1">
    <location>
        <begin position="107"/>
        <end position="129"/>
    </location>
</feature>
<accession>A0AB39UTK4</accession>
<organism evidence="2">
    <name type="scientific">Thermohahella caldifontis</name>
    <dbReference type="NCBI Taxonomy" id="3142973"/>
    <lineage>
        <taxon>Bacteria</taxon>
        <taxon>Pseudomonadati</taxon>
        <taxon>Pseudomonadota</taxon>
        <taxon>Gammaproteobacteria</taxon>
        <taxon>Oceanospirillales</taxon>
        <taxon>Hahellaceae</taxon>
        <taxon>Thermohahella</taxon>
    </lineage>
</organism>
<evidence type="ECO:0000313" key="2">
    <source>
        <dbReference type="EMBL" id="XDT71429.1"/>
    </source>
</evidence>
<dbReference type="KEGG" id="tcd:AAIA72_11505"/>
<sequence length="133" mass="14826">MRFFTLVYLTIALTSSLAACLNFRASLPEARIILLRMAMAALVPAMALIVVILVLDGQTGGFLPVTQETLTGMLVGWSVLNYIALRIACRGVGRHRSYDWYWLSPRVFCLLMSTLYTIPLVLLVVYIWALAEA</sequence>
<feature type="transmembrane region" description="Helical" evidence="1">
    <location>
        <begin position="34"/>
        <end position="55"/>
    </location>
</feature>
<keyword evidence="1" id="KW-0472">Membrane</keyword>
<proteinExistence type="predicted"/>
<gene>
    <name evidence="2" type="ORF">AAIA72_11505</name>
</gene>
<reference evidence="2" key="1">
    <citation type="submission" date="2024-05" db="EMBL/GenBank/DDBJ databases">
        <title>Genome sequencing of novel strain.</title>
        <authorList>
            <person name="Ganbat D."/>
            <person name="Ganbat S."/>
            <person name="Lee S.-J."/>
        </authorList>
    </citation>
    <scope>NUCLEOTIDE SEQUENCE</scope>
    <source>
        <strain evidence="2">SMD15-11</strain>
    </source>
</reference>
<dbReference type="RefSeq" id="WP_369600465.1">
    <property type="nucleotide sequence ID" value="NZ_CP154858.1"/>
</dbReference>